<dbReference type="PANTHER" id="PTHR48025:SF6">
    <property type="entry name" value="RRM DOMAIN-CONTAINING PROTEIN"/>
    <property type="match status" value="1"/>
</dbReference>
<dbReference type="Proteomes" id="UP000583929">
    <property type="component" value="Unassembled WGS sequence"/>
</dbReference>
<dbReference type="AlphaFoldDB" id="A0A7J6I9V8"/>
<dbReference type="PROSITE" id="PS50102">
    <property type="entry name" value="RRM"/>
    <property type="match status" value="2"/>
</dbReference>
<dbReference type="SMART" id="SM00360">
    <property type="entry name" value="RRM"/>
    <property type="match status" value="2"/>
</dbReference>
<accession>A0A7J6I9V8</accession>
<evidence type="ECO:0000256" key="1">
    <source>
        <dbReference type="ARBA" id="ARBA00022884"/>
    </source>
</evidence>
<dbReference type="CDD" id="cd00590">
    <property type="entry name" value="RRM_SF"/>
    <property type="match status" value="1"/>
</dbReference>
<evidence type="ECO:0000256" key="3">
    <source>
        <dbReference type="SAM" id="MobiDB-lite"/>
    </source>
</evidence>
<evidence type="ECO:0000256" key="2">
    <source>
        <dbReference type="PROSITE-ProRule" id="PRU00176"/>
    </source>
</evidence>
<dbReference type="PANTHER" id="PTHR48025">
    <property type="entry name" value="OS02G0815200 PROTEIN"/>
    <property type="match status" value="1"/>
</dbReference>
<keyword evidence="6" id="KW-1185">Reference proteome</keyword>
<feature type="domain" description="RRM" evidence="4">
    <location>
        <begin position="88"/>
        <end position="165"/>
    </location>
</feature>
<dbReference type="InterPro" id="IPR035979">
    <property type="entry name" value="RBD_domain_sf"/>
</dbReference>
<dbReference type="Pfam" id="PF00076">
    <property type="entry name" value="RRM_1"/>
    <property type="match status" value="2"/>
</dbReference>
<protein>
    <recommendedName>
        <fullName evidence="4">RRM domain-containing protein</fullName>
    </recommendedName>
</protein>
<feature type="region of interest" description="Disordered" evidence="3">
    <location>
        <begin position="262"/>
        <end position="312"/>
    </location>
</feature>
<keyword evidence="1 2" id="KW-0694">RNA-binding</keyword>
<name>A0A7J6I9V8_CANSA</name>
<dbReference type="InterPro" id="IPR050502">
    <property type="entry name" value="Euk_RNA-bind_prot"/>
</dbReference>
<evidence type="ECO:0000313" key="6">
    <source>
        <dbReference type="Proteomes" id="UP000583929"/>
    </source>
</evidence>
<proteinExistence type="predicted"/>
<dbReference type="EMBL" id="JAATIQ010000002">
    <property type="protein sequence ID" value="KAF4404384.1"/>
    <property type="molecule type" value="Genomic_DNA"/>
</dbReference>
<organism evidence="5 6">
    <name type="scientific">Cannabis sativa</name>
    <name type="common">Hemp</name>
    <name type="synonym">Marijuana</name>
    <dbReference type="NCBI Taxonomy" id="3483"/>
    <lineage>
        <taxon>Eukaryota</taxon>
        <taxon>Viridiplantae</taxon>
        <taxon>Streptophyta</taxon>
        <taxon>Embryophyta</taxon>
        <taxon>Tracheophyta</taxon>
        <taxon>Spermatophyta</taxon>
        <taxon>Magnoliopsida</taxon>
        <taxon>eudicotyledons</taxon>
        <taxon>Gunneridae</taxon>
        <taxon>Pentapetalae</taxon>
        <taxon>rosids</taxon>
        <taxon>fabids</taxon>
        <taxon>Rosales</taxon>
        <taxon>Cannabaceae</taxon>
        <taxon>Cannabis</taxon>
    </lineage>
</organism>
<comment type="caution">
    <text evidence="5">The sequence shown here is derived from an EMBL/GenBank/DDBJ whole genome shotgun (WGS) entry which is preliminary data.</text>
</comment>
<feature type="domain" description="RRM" evidence="4">
    <location>
        <begin position="184"/>
        <end position="262"/>
    </location>
</feature>
<evidence type="ECO:0000313" key="5">
    <source>
        <dbReference type="EMBL" id="KAF4404384.1"/>
    </source>
</evidence>
<reference evidence="5 6" key="1">
    <citation type="journal article" date="2020" name="bioRxiv">
        <title>Sequence and annotation of 42 cannabis genomes reveals extensive copy number variation in cannabinoid synthesis and pathogen resistance genes.</title>
        <authorList>
            <person name="Mckernan K.J."/>
            <person name="Helbert Y."/>
            <person name="Kane L.T."/>
            <person name="Ebling H."/>
            <person name="Zhang L."/>
            <person name="Liu B."/>
            <person name="Eaton Z."/>
            <person name="Mclaughlin S."/>
            <person name="Kingan S."/>
            <person name="Baybayan P."/>
            <person name="Concepcion G."/>
            <person name="Jordan M."/>
            <person name="Riva A."/>
            <person name="Barbazuk W."/>
            <person name="Harkins T."/>
        </authorList>
    </citation>
    <scope>NUCLEOTIDE SEQUENCE [LARGE SCALE GENOMIC DNA]</scope>
    <source>
        <strain evidence="6">cv. Jamaican Lion 4</strain>
        <tissue evidence="5">Leaf</tissue>
    </source>
</reference>
<gene>
    <name evidence="5" type="ORF">G4B88_014840</name>
</gene>
<feature type="compositionally biased region" description="Acidic residues" evidence="3">
    <location>
        <begin position="298"/>
        <end position="312"/>
    </location>
</feature>
<dbReference type="Gene3D" id="3.30.70.330">
    <property type="match status" value="2"/>
</dbReference>
<dbReference type="InterPro" id="IPR000504">
    <property type="entry name" value="RRM_dom"/>
</dbReference>
<dbReference type="SUPFAM" id="SSF54928">
    <property type="entry name" value="RNA-binding domain, RBD"/>
    <property type="match status" value="2"/>
</dbReference>
<feature type="compositionally biased region" description="Basic and acidic residues" evidence="3">
    <location>
        <begin position="262"/>
        <end position="274"/>
    </location>
</feature>
<dbReference type="GO" id="GO:1901259">
    <property type="term" value="P:chloroplast rRNA processing"/>
    <property type="evidence" value="ECO:0007669"/>
    <property type="project" value="TreeGrafter"/>
</dbReference>
<evidence type="ECO:0000259" key="4">
    <source>
        <dbReference type="PROSITE" id="PS50102"/>
    </source>
</evidence>
<dbReference type="InterPro" id="IPR012677">
    <property type="entry name" value="Nucleotide-bd_a/b_plait_sf"/>
</dbReference>
<sequence length="312" mass="34686">MATLEASFSICSFHSSSSSSSSATKLASFPKTLAYPLKLNSSKPTIVLPHKAFFSPLTRKPSFQLCCAVQEIAVEENPEITQVENQKRKLYVVNLPWSLSVVDIKELFGSCGTVSDVEIIKQEDGKNRGFAFVTMSSGDEAQAAIEKFNLQEVSGRVIRVEFAKRFKKPSPPRPPGPRPGETHHKLYVSNLEWKARSTHLRDLFSENFNPVSARVVFDAPKGRSSGYGFVSFATREEAEAALSSLDGKELLGRPLRLKFSERKVDQSKTQKEEGITLEGETESQKEEETTLEGQTENQTEEEITLEGQTEES</sequence>
<dbReference type="GO" id="GO:0003729">
    <property type="term" value="F:mRNA binding"/>
    <property type="evidence" value="ECO:0007669"/>
    <property type="project" value="TreeGrafter"/>
</dbReference>
<dbReference type="GO" id="GO:0009535">
    <property type="term" value="C:chloroplast thylakoid membrane"/>
    <property type="evidence" value="ECO:0007669"/>
    <property type="project" value="TreeGrafter"/>
</dbReference>